<evidence type="ECO:0000256" key="3">
    <source>
        <dbReference type="ARBA" id="ARBA00012438"/>
    </source>
</evidence>
<keyword evidence="13" id="KW-0175">Coiled coil</keyword>
<dbReference type="CDD" id="cd06225">
    <property type="entry name" value="HAMP"/>
    <property type="match status" value="11"/>
</dbReference>
<evidence type="ECO:0000256" key="9">
    <source>
        <dbReference type="ARBA" id="ARBA00023026"/>
    </source>
</evidence>
<feature type="domain" description="HAMP" evidence="16">
    <location>
        <begin position="748"/>
        <end position="800"/>
    </location>
</feature>
<dbReference type="Gene3D" id="1.20.120.1530">
    <property type="match status" value="6"/>
</dbReference>
<feature type="domain" description="Histidine kinase" evidence="14">
    <location>
        <begin position="1406"/>
        <end position="1639"/>
    </location>
</feature>
<feature type="domain" description="Response regulatory" evidence="15">
    <location>
        <begin position="1704"/>
        <end position="1817"/>
    </location>
</feature>
<dbReference type="SUPFAM" id="SSF58104">
    <property type="entry name" value="Methyl-accepting chemotaxis protein (MCP) signaling domain"/>
    <property type="match status" value="6"/>
</dbReference>
<keyword evidence="6" id="KW-0732">Signal</keyword>
<dbReference type="SUPFAM" id="SSF55874">
    <property type="entry name" value="ATPase domain of HSP90 chaperone/DNA topoisomerase II/histidine kinase"/>
    <property type="match status" value="1"/>
</dbReference>
<dbReference type="InterPro" id="IPR003018">
    <property type="entry name" value="GAF"/>
</dbReference>
<dbReference type="PROSITE" id="PS50109">
    <property type="entry name" value="HIS_KIN"/>
    <property type="match status" value="1"/>
</dbReference>
<dbReference type="InterPro" id="IPR001789">
    <property type="entry name" value="Sig_transdc_resp-reg_receiver"/>
</dbReference>
<dbReference type="Gene3D" id="3.40.50.2300">
    <property type="match status" value="3"/>
</dbReference>
<feature type="domain" description="HAMP" evidence="16">
    <location>
        <begin position="196"/>
        <end position="248"/>
    </location>
</feature>
<feature type="domain" description="HAMP" evidence="16">
    <location>
        <begin position="840"/>
        <end position="892"/>
    </location>
</feature>
<feature type="domain" description="HAMP" evidence="16">
    <location>
        <begin position="99"/>
        <end position="156"/>
    </location>
</feature>
<dbReference type="FunFam" id="3.30.565.10:FF:000010">
    <property type="entry name" value="Sensor histidine kinase RcsC"/>
    <property type="match status" value="1"/>
</dbReference>
<evidence type="ECO:0000313" key="17">
    <source>
        <dbReference type="EMBL" id="OWW19165.1"/>
    </source>
</evidence>
<feature type="modified residue" description="4-aspartylphosphate" evidence="12">
    <location>
        <position position="2022"/>
    </location>
</feature>
<dbReference type="Pfam" id="PF00072">
    <property type="entry name" value="Response_reg"/>
    <property type="match status" value="3"/>
</dbReference>
<dbReference type="InterPro" id="IPR036097">
    <property type="entry name" value="HisK_dim/P_sf"/>
</dbReference>
<keyword evidence="5" id="KW-0808">Transferase</keyword>
<dbReference type="Gene3D" id="1.10.287.950">
    <property type="entry name" value="Methyl-accepting chemotaxis protein"/>
    <property type="match status" value="1"/>
</dbReference>
<name>A0A254T9B3_9BURK</name>
<dbReference type="SMART" id="SM00387">
    <property type="entry name" value="HATPase_c"/>
    <property type="match status" value="1"/>
</dbReference>
<dbReference type="Pfam" id="PF13185">
    <property type="entry name" value="GAF_2"/>
    <property type="match status" value="1"/>
</dbReference>
<dbReference type="CDD" id="cd17546">
    <property type="entry name" value="REC_hyHK_CKI1_RcsC-like"/>
    <property type="match status" value="1"/>
</dbReference>
<reference evidence="17 18" key="1">
    <citation type="submission" date="2016-02" db="EMBL/GenBank/DDBJ databases">
        <authorList>
            <person name="Wen L."/>
            <person name="He K."/>
            <person name="Yang H."/>
        </authorList>
    </citation>
    <scope>NUCLEOTIDE SEQUENCE [LARGE SCALE GENOMIC DNA]</scope>
    <source>
        <strain evidence="17 18">TSA40</strain>
    </source>
</reference>
<dbReference type="Gene3D" id="1.10.287.130">
    <property type="match status" value="1"/>
</dbReference>
<feature type="domain" description="HAMP" evidence="16">
    <location>
        <begin position="472"/>
        <end position="524"/>
    </location>
</feature>
<gene>
    <name evidence="17" type="ORF">AYR66_06290</name>
</gene>
<evidence type="ECO:0000256" key="4">
    <source>
        <dbReference type="ARBA" id="ARBA00022553"/>
    </source>
</evidence>
<dbReference type="SUPFAM" id="SSF52172">
    <property type="entry name" value="CheY-like"/>
    <property type="match status" value="3"/>
</dbReference>
<dbReference type="EC" id="2.7.13.3" evidence="3"/>
<evidence type="ECO:0000256" key="5">
    <source>
        <dbReference type="ARBA" id="ARBA00022679"/>
    </source>
</evidence>
<dbReference type="FunFam" id="1.20.120.1530:FF:000001">
    <property type="entry name" value="Two-component osmosensing histidine kinase"/>
    <property type="match status" value="2"/>
</dbReference>
<dbReference type="InterPro" id="IPR029016">
    <property type="entry name" value="GAF-like_dom_sf"/>
</dbReference>
<feature type="domain" description="HAMP" evidence="16">
    <location>
        <begin position="656"/>
        <end position="708"/>
    </location>
</feature>
<keyword evidence="7 17" id="KW-0418">Kinase</keyword>
<comment type="function">
    <text evidence="10">Member of the two-component regulatory system BvgS/BvgA. Phosphorylates BvgA via a four-step phosphorelay in response to environmental signals.</text>
</comment>
<dbReference type="InterPro" id="IPR003594">
    <property type="entry name" value="HATPase_dom"/>
</dbReference>
<dbReference type="SUPFAM" id="SSF55781">
    <property type="entry name" value="GAF domain-like"/>
    <property type="match status" value="1"/>
</dbReference>
<evidence type="ECO:0000256" key="13">
    <source>
        <dbReference type="SAM" id="Coils"/>
    </source>
</evidence>
<feature type="modified residue" description="4-aspartylphosphate" evidence="12">
    <location>
        <position position="1875"/>
    </location>
</feature>
<dbReference type="SUPFAM" id="SSF47384">
    <property type="entry name" value="Homodimeric domain of signal transducing histidine kinase"/>
    <property type="match status" value="1"/>
</dbReference>
<evidence type="ECO:0000259" key="16">
    <source>
        <dbReference type="PROSITE" id="PS50885"/>
    </source>
</evidence>
<dbReference type="InterPro" id="IPR003660">
    <property type="entry name" value="HAMP_dom"/>
</dbReference>
<proteinExistence type="predicted"/>
<feature type="domain" description="HAMP" evidence="16">
    <location>
        <begin position="564"/>
        <end position="616"/>
    </location>
</feature>
<feature type="domain" description="HAMP" evidence="16">
    <location>
        <begin position="932"/>
        <end position="984"/>
    </location>
</feature>
<dbReference type="Pfam" id="PF02518">
    <property type="entry name" value="HATPase_c"/>
    <property type="match status" value="1"/>
</dbReference>
<evidence type="ECO:0000313" key="18">
    <source>
        <dbReference type="Proteomes" id="UP000197535"/>
    </source>
</evidence>
<dbReference type="Pfam" id="PF18947">
    <property type="entry name" value="HAMP_2"/>
    <property type="match status" value="3"/>
</dbReference>
<feature type="domain" description="Response regulatory" evidence="15">
    <location>
        <begin position="1826"/>
        <end position="1942"/>
    </location>
</feature>
<dbReference type="InterPro" id="IPR005467">
    <property type="entry name" value="His_kinase_dom"/>
</dbReference>
<sequence>MDTRTELRDELDDKVLLGVLTALKKGDFSARMPSDLTGLAGKIADTLNDIMEANEQLAREITEVSRVVGREGRLTQRASVPSAAGGWATIVKSVNTLIDDLVRPTTEMARVIGAVAKGDLSQTMSLDVDGRPLKGQFLRAASTANTMVDQLSSFASEVTRVAREVGTEGKLGGQANVPGVAGTWKDLTDSVNSMAGNLTSQVRNIADVTTAVANGDLSKKITVDVRGEILQLKDTINTMVDQLRSFASEVTRVAREVGTEGKLGGQAYVPGVGGTWKDLTDNVNFMASNLTGQVRNIAEVTTAVANGDLSKKITADAKGEILQLKDTINTMVDQLSSFASEVTRVAREVGTEGKLGGQAQVKGVAGTWKDLTDSVNSMAGNLTGQVRNIADVTTAVANGDLSKKITVDVKGEILELKNTINTMVDQLSSFASEVTRVAREVGTEGKLGGQAQVKGVGGTWKDLTDNVNFMASNLTGQVRNIAEVTTAVARGDLSKKITVDVKGEILELKDTINVMVDQLSSFASEVTRVAREVGTEGKLGGQANVPGVAGTWKDLTDSVNSMAGNLTGQVRNIADVTTAVANGDLSKKITADAKGEILELKNTINVMVDQLNAFASEVTRVAREVGTEGKLGGQANVPGVAGTWKDLTDSVNSMAGNLTAQVRNIADVTTAVANGDLSKKITVDVRGEIFELKNTINVMVDQLNSFASEVTRVAREVGTEGKLGGQAHVKGVGGTWKDLTDNVNFMASNLTGQVRNIAEVTTAVARGDLSKKITADAKGEILELKNTINVMVDQLSSFASEVTRVAREVGTEGKLGGQANVPGVAGTWKDLTDSVNSMAGNLTSQVRNIADVTTAVANGDLSKKITVDVRGEILQLKDTINTMVDQLRSFASEVTRVAREVGTEGRLGGQANVPGASGTWKDLTDNVNFMASNLTGQVRNIAEVTTAVARGDLSKKITVDVKGEILELKNTINVMVDQLSSFASEVTRVAREVGTEGKLGGQAQVEGAAGTWKDLTDNVNFMAANLTAQVRGIAGVVTAVANGDLKKKLTVAARGEIAALANTINEMTDTLAVFADQATTVAREVGVEGKLGGQASVPGAAGTWKDLTENLNQMAATLTTQVRAIAEVATAVTRGDLSRSIQVEARGEVADLKDNINEMIRNLKETTQKNAQQDWLKTNLARFTRLLQGQRDLSAVTTLILSELAPLVSAHHGVFYMMDSQENDARLRMIASYGYRSSRKLPTSFLPGEGLVGQCAVEKQRVWLTNVPRDYIQISSGLGAAPPTNIVVLPILFEQQVKAVIEIASLDRFTETHLSFLDQLMESIGVVLNTIEANSRTESLLTQSQSLAQELQQTNLELAEKARLLSEQNIEVERKNREVEQAKFALEEKATQLALSSKYKSEFLANMSHELRTPLNSLLILAQQLSDNPEGNLSERQVEYAKTIYGAGSDLLTLINDILDLSKIESGTVTLEVSEYRFRTLSGYVERTFRHMAEAKQLNFSVDLAEDLPVAMMTDTTRLQQILKNLLSNAFKFTSRGEVSLKIGMARSGWTHDHPNLNQADAVLAFSVTDTGVGIPADKLQLIFEAFQQADGSTARKYGGTGLGLSISRELARLLGGEIRVESEVGGGSTFTLYLPYNRSGFVNYDLQQSAGPGMVVRQAIIHTLEQTVNVDEPSVPRVDAEVLELPYETTSDDRALIAPGDPSVLIVEDDIRFAGVLLEHAREKNFKGIVTHSGDSALTLARDYLPAAILLDIDLPDIDGFTVLDRLKRDPGTRHIPVHVMTNLKERERALRQGAISYLHKPVSRERLQEEFARIQQFLVRGKRSLLVVEDDPMQREAIMDLIGSDDVHIVAVSSGKEAMDSLHSTHFDCMVLDLSLPDISGFDLLDRIGDDITLRDLPVVVYTATDLSRKDVTRLKRIAKTIVVKDARSPERLLDETALFLHRSPISLPELQRRMLEDIHVEDGGLAGRKVLIVDDDLRNIFALSSVLERQQMKVLFAENGKDGIEVLEKDPTIEIVLMDIMMPEMDGYDTMRAIRAIPKFKSLPIITLTAKAMKGDRDKCLAAGASDYITKPVDVAQLLSLMRVWLHQ</sequence>
<dbReference type="SMART" id="SM00448">
    <property type="entry name" value="REC"/>
    <property type="match status" value="3"/>
</dbReference>
<dbReference type="Proteomes" id="UP000197535">
    <property type="component" value="Unassembled WGS sequence"/>
</dbReference>
<keyword evidence="9" id="KW-0843">Virulence</keyword>
<comment type="caution">
    <text evidence="17">The sequence shown here is derived from an EMBL/GenBank/DDBJ whole genome shotgun (WGS) entry which is preliminary data.</text>
</comment>
<keyword evidence="18" id="KW-1185">Reference proteome</keyword>
<dbReference type="PRINTS" id="PR00344">
    <property type="entry name" value="BCTRLSENSOR"/>
</dbReference>
<evidence type="ECO:0000256" key="7">
    <source>
        <dbReference type="ARBA" id="ARBA00022777"/>
    </source>
</evidence>
<evidence type="ECO:0000256" key="10">
    <source>
        <dbReference type="ARBA" id="ARBA00058004"/>
    </source>
</evidence>
<keyword evidence="4 12" id="KW-0597">Phosphoprotein</keyword>
<dbReference type="FunFam" id="1.20.120.1530:FF:000002">
    <property type="entry name" value="Two-component osmosensing histidine kinase"/>
    <property type="match status" value="6"/>
</dbReference>
<evidence type="ECO:0000256" key="8">
    <source>
        <dbReference type="ARBA" id="ARBA00023012"/>
    </source>
</evidence>
<feature type="modified residue" description="4-aspartylphosphate" evidence="12">
    <location>
        <position position="1753"/>
    </location>
</feature>
<evidence type="ECO:0000256" key="12">
    <source>
        <dbReference type="PROSITE-ProRule" id="PRU00169"/>
    </source>
</evidence>
<dbReference type="GO" id="GO:0016020">
    <property type="term" value="C:membrane"/>
    <property type="evidence" value="ECO:0007669"/>
    <property type="project" value="UniProtKB-SubCell"/>
</dbReference>
<feature type="coiled-coil region" evidence="13">
    <location>
        <begin position="1341"/>
        <end position="1392"/>
    </location>
</feature>
<dbReference type="Pfam" id="PF00672">
    <property type="entry name" value="HAMP"/>
    <property type="match status" value="9"/>
</dbReference>
<keyword evidence="8" id="KW-0902">Two-component regulatory system</keyword>
<dbReference type="GO" id="GO:0000155">
    <property type="term" value="F:phosphorelay sensor kinase activity"/>
    <property type="evidence" value="ECO:0007669"/>
    <property type="project" value="InterPro"/>
</dbReference>
<dbReference type="InterPro" id="IPR011006">
    <property type="entry name" value="CheY-like_superfamily"/>
</dbReference>
<feature type="domain" description="HAMP" evidence="16">
    <location>
        <begin position="380"/>
        <end position="432"/>
    </location>
</feature>
<dbReference type="EMBL" id="LSTO01000001">
    <property type="protein sequence ID" value="OWW19165.1"/>
    <property type="molecule type" value="Genomic_DNA"/>
</dbReference>
<feature type="domain" description="HAMP" evidence="16">
    <location>
        <begin position="1024"/>
        <end position="1076"/>
    </location>
</feature>
<dbReference type="PROSITE" id="PS50885">
    <property type="entry name" value="HAMP"/>
    <property type="match status" value="12"/>
</dbReference>
<organism evidence="17 18">
    <name type="scientific">Noviherbaspirillum denitrificans</name>
    <dbReference type="NCBI Taxonomy" id="1968433"/>
    <lineage>
        <taxon>Bacteria</taxon>
        <taxon>Pseudomonadati</taxon>
        <taxon>Pseudomonadota</taxon>
        <taxon>Betaproteobacteria</taxon>
        <taxon>Burkholderiales</taxon>
        <taxon>Oxalobacteraceae</taxon>
        <taxon>Noviherbaspirillum</taxon>
    </lineage>
</organism>
<feature type="domain" description="HAMP" evidence="16">
    <location>
        <begin position="288"/>
        <end position="340"/>
    </location>
</feature>
<evidence type="ECO:0000259" key="15">
    <source>
        <dbReference type="PROSITE" id="PS50110"/>
    </source>
</evidence>
<dbReference type="InterPro" id="IPR004358">
    <property type="entry name" value="Sig_transdc_His_kin-like_C"/>
</dbReference>
<dbReference type="PROSITE" id="PS50110">
    <property type="entry name" value="RESPONSE_REGULATORY"/>
    <property type="match status" value="3"/>
</dbReference>
<comment type="catalytic activity">
    <reaction evidence="1">
        <text>ATP + protein L-histidine = ADP + protein N-phospho-L-histidine.</text>
        <dbReference type="EC" id="2.7.13.3"/>
    </reaction>
</comment>
<dbReference type="SMART" id="SM00065">
    <property type="entry name" value="GAF"/>
    <property type="match status" value="1"/>
</dbReference>
<evidence type="ECO:0000256" key="11">
    <source>
        <dbReference type="ARBA" id="ARBA00070152"/>
    </source>
</evidence>
<accession>A0A254T9B3</accession>
<dbReference type="CDD" id="cd00082">
    <property type="entry name" value="HisKA"/>
    <property type="match status" value="1"/>
</dbReference>
<dbReference type="CDD" id="cd00156">
    <property type="entry name" value="REC"/>
    <property type="match status" value="1"/>
</dbReference>
<dbReference type="PANTHER" id="PTHR45339">
    <property type="entry name" value="HYBRID SIGNAL TRANSDUCTION HISTIDINE KINASE J"/>
    <property type="match status" value="1"/>
</dbReference>
<evidence type="ECO:0000259" key="14">
    <source>
        <dbReference type="PROSITE" id="PS50109"/>
    </source>
</evidence>
<evidence type="ECO:0000256" key="1">
    <source>
        <dbReference type="ARBA" id="ARBA00000085"/>
    </source>
</evidence>
<feature type="domain" description="HAMP" evidence="16">
    <location>
        <begin position="1116"/>
        <end position="1168"/>
    </location>
</feature>
<dbReference type="SMART" id="SM00388">
    <property type="entry name" value="HisKA"/>
    <property type="match status" value="1"/>
</dbReference>
<feature type="domain" description="Response regulatory" evidence="15">
    <location>
        <begin position="1972"/>
        <end position="2089"/>
    </location>
</feature>
<dbReference type="InterPro" id="IPR003661">
    <property type="entry name" value="HisK_dim/P_dom"/>
</dbReference>
<comment type="subcellular location">
    <subcellularLocation>
        <location evidence="2">Membrane</location>
    </subcellularLocation>
</comment>
<dbReference type="RefSeq" id="WP_234815001.1">
    <property type="nucleotide sequence ID" value="NZ_LSTO01000001.1"/>
</dbReference>
<dbReference type="PANTHER" id="PTHR45339:SF1">
    <property type="entry name" value="HYBRID SIGNAL TRANSDUCTION HISTIDINE KINASE J"/>
    <property type="match status" value="1"/>
</dbReference>
<dbReference type="Gene3D" id="3.30.450.40">
    <property type="match status" value="1"/>
</dbReference>
<dbReference type="CDD" id="cd16922">
    <property type="entry name" value="HATPase_EvgS-ArcB-TorS-like"/>
    <property type="match status" value="1"/>
</dbReference>
<evidence type="ECO:0000256" key="6">
    <source>
        <dbReference type="ARBA" id="ARBA00022729"/>
    </source>
</evidence>
<evidence type="ECO:0000256" key="2">
    <source>
        <dbReference type="ARBA" id="ARBA00004370"/>
    </source>
</evidence>
<dbReference type="Pfam" id="PF00512">
    <property type="entry name" value="HisKA"/>
    <property type="match status" value="1"/>
</dbReference>
<dbReference type="InterPro" id="IPR036890">
    <property type="entry name" value="HATPase_C_sf"/>
</dbReference>
<feature type="coiled-coil region" evidence="13">
    <location>
        <begin position="1142"/>
        <end position="1169"/>
    </location>
</feature>
<protein>
    <recommendedName>
        <fullName evidence="11">Virulence sensor protein BvgS</fullName>
        <ecNumber evidence="3">2.7.13.3</ecNumber>
    </recommendedName>
</protein>
<dbReference type="Gene3D" id="3.30.565.10">
    <property type="entry name" value="Histidine kinase-like ATPase, C-terminal domain"/>
    <property type="match status" value="1"/>
</dbReference>
<dbReference type="SMART" id="SM00304">
    <property type="entry name" value="HAMP"/>
    <property type="match status" value="12"/>
</dbReference>